<comment type="caution">
    <text evidence="1">The sequence shown here is derived from an EMBL/GenBank/DDBJ whole genome shotgun (WGS) entry which is preliminary data.</text>
</comment>
<keyword evidence="2" id="KW-1185">Reference proteome</keyword>
<dbReference type="EMBL" id="JBANEI010000005">
    <property type="protein sequence ID" value="MEI2681851.1"/>
    <property type="molecule type" value="Genomic_DNA"/>
</dbReference>
<proteinExistence type="predicted"/>
<dbReference type="RefSeq" id="WP_336202970.1">
    <property type="nucleotide sequence ID" value="NZ_JBANEI010000005.1"/>
</dbReference>
<protein>
    <submittedName>
        <fullName evidence="1">Type II toxin-antitoxin system RelE/ParE family toxin</fullName>
    </submittedName>
</protein>
<organism evidence="1 2">
    <name type="scientific">Erwinia aphidicola</name>
    <dbReference type="NCBI Taxonomy" id="68334"/>
    <lineage>
        <taxon>Bacteria</taxon>
        <taxon>Pseudomonadati</taxon>
        <taxon>Pseudomonadota</taxon>
        <taxon>Gammaproteobacteria</taxon>
        <taxon>Enterobacterales</taxon>
        <taxon>Erwiniaceae</taxon>
        <taxon>Erwinia</taxon>
    </lineage>
</organism>
<sequence length="116" mass="13241">MWEVNTSDLFDKWFDSQTEELQEDILAGLGLIEAGGPNLGRPFVDTVRDSKFKNMKELRVQHKGDPIRAFFAFDPQRNTIALCAGDKTGVNEAKFYADMIKVADRTYQKHLDSLEK</sequence>
<reference evidence="1 2" key="1">
    <citation type="submission" date="2024-02" db="EMBL/GenBank/DDBJ databases">
        <title>First report Erwinia aphidicola in onion in Chile.</title>
        <authorList>
            <person name="Valenzuela M."/>
            <person name="Pena M."/>
            <person name="Dutta B."/>
        </authorList>
    </citation>
    <scope>NUCLEOTIDE SEQUENCE [LARGE SCALE GENOMIC DNA]</scope>
    <source>
        <strain evidence="1 2">QCJ3A</strain>
    </source>
</reference>
<evidence type="ECO:0000313" key="1">
    <source>
        <dbReference type="EMBL" id="MEI2681851.1"/>
    </source>
</evidence>
<dbReference type="InterPro" id="IPR009241">
    <property type="entry name" value="HigB-like"/>
</dbReference>
<name>A0ABU8DE96_ERWAP</name>
<dbReference type="Pfam" id="PF05973">
    <property type="entry name" value="Gp49"/>
    <property type="match status" value="1"/>
</dbReference>
<accession>A0ABU8DE96</accession>
<gene>
    <name evidence="1" type="ORF">V8N49_09285</name>
</gene>
<dbReference type="Proteomes" id="UP001306592">
    <property type="component" value="Unassembled WGS sequence"/>
</dbReference>
<evidence type="ECO:0000313" key="2">
    <source>
        <dbReference type="Proteomes" id="UP001306592"/>
    </source>
</evidence>